<gene>
    <name evidence="1" type="ORF">H9L22_11445</name>
</gene>
<keyword evidence="2" id="KW-1185">Reference proteome</keyword>
<protein>
    <submittedName>
        <fullName evidence="1">DUF3375 domain-containing protein</fullName>
    </submittedName>
</protein>
<evidence type="ECO:0000313" key="2">
    <source>
        <dbReference type="Proteomes" id="UP000516117"/>
    </source>
</evidence>
<dbReference type="AlphaFoldDB" id="A0A7H0H2Y6"/>
<reference evidence="1 2" key="1">
    <citation type="submission" date="2020-08" db="EMBL/GenBank/DDBJ databases">
        <title>Genome sequence of Tessaracoccus defluvii JCM 17540T.</title>
        <authorList>
            <person name="Hyun D.-W."/>
            <person name="Bae J.-W."/>
        </authorList>
    </citation>
    <scope>NUCLEOTIDE SEQUENCE [LARGE SCALE GENOMIC DNA]</scope>
    <source>
        <strain evidence="1 2">JCM 17540</strain>
    </source>
</reference>
<sequence length="488" mass="53582">MVEPGVAARAVTVRRAVDGPFRLLRADLLPVVVAVLGHRFGSTRVIGYAEFVEQVAQDLDELRDAGFALPRTAQEYATDWVASGYLVRRPGAAAREETVELSRSAADVVRFVGSAQESRSAVTSSRLSNVTGLLDALARESDPDATTRVQGLREERDRIDREIARIEAGDYEPLDDLIARERLTEILRLAGEVPGDFAKVADDLESLNGSLREQIINNDGSRGGVLEDVFSGVDLIETSEAGRTFNAFHELLLDSVLADRFDASVEALLDRRFTGTLPAAEVVFLRRYLTVLQRESHQVRRSLTDFSRSLRRFVETQEYREHKRLAEALSRADQAALAALKRHPPTAPLGRDLDLTSTRISSVGAWALHNPADLRTADKVVANEVPELDLEALRLLVRLTEIDFPELERQIAETVTAAPGATVGDVLAAHPASQGLASIVGLLVLAENHATVATGREEWVWTSSQGSRRTVSAPRYVFTDVPTQWSQP</sequence>
<dbReference type="InterPro" id="IPR021804">
    <property type="entry name" value="DUF3375"/>
</dbReference>
<dbReference type="RefSeq" id="WP_187720038.1">
    <property type="nucleotide sequence ID" value="NZ_BAABBL010000004.1"/>
</dbReference>
<dbReference type="Pfam" id="PF11855">
    <property type="entry name" value="DUF3375"/>
    <property type="match status" value="1"/>
</dbReference>
<proteinExistence type="predicted"/>
<accession>A0A7H0H2Y6</accession>
<evidence type="ECO:0000313" key="1">
    <source>
        <dbReference type="EMBL" id="QNP54902.1"/>
    </source>
</evidence>
<name>A0A7H0H2Y6_9ACTN</name>
<dbReference type="KEGG" id="tdf:H9L22_11445"/>
<dbReference type="Proteomes" id="UP000516117">
    <property type="component" value="Chromosome"/>
</dbReference>
<dbReference type="EMBL" id="CP060789">
    <property type="protein sequence ID" value="QNP54902.1"/>
    <property type="molecule type" value="Genomic_DNA"/>
</dbReference>
<organism evidence="1 2">
    <name type="scientific">Tessaracoccus defluvii</name>
    <dbReference type="NCBI Taxonomy" id="1285901"/>
    <lineage>
        <taxon>Bacteria</taxon>
        <taxon>Bacillati</taxon>
        <taxon>Actinomycetota</taxon>
        <taxon>Actinomycetes</taxon>
        <taxon>Propionibacteriales</taxon>
        <taxon>Propionibacteriaceae</taxon>
        <taxon>Tessaracoccus</taxon>
    </lineage>
</organism>